<keyword evidence="2" id="KW-1133">Transmembrane helix</keyword>
<keyword evidence="2" id="KW-0812">Transmembrane</keyword>
<evidence type="ECO:0000313" key="3">
    <source>
        <dbReference type="EMBL" id="GFH48414.1"/>
    </source>
</evidence>
<name>A0AAD3CMG6_9STRA</name>
<evidence type="ECO:0000256" key="2">
    <source>
        <dbReference type="SAM" id="Phobius"/>
    </source>
</evidence>
<feature type="transmembrane region" description="Helical" evidence="2">
    <location>
        <begin position="510"/>
        <end position="529"/>
    </location>
</feature>
<feature type="compositionally biased region" description="Low complexity" evidence="1">
    <location>
        <begin position="94"/>
        <end position="110"/>
    </location>
</feature>
<feature type="region of interest" description="Disordered" evidence="1">
    <location>
        <begin position="88"/>
        <end position="153"/>
    </location>
</feature>
<feature type="compositionally biased region" description="Low complexity" evidence="1">
    <location>
        <begin position="651"/>
        <end position="661"/>
    </location>
</feature>
<protein>
    <submittedName>
        <fullName evidence="3">Uncharacterized protein</fullName>
    </submittedName>
</protein>
<reference evidence="3 4" key="1">
    <citation type="journal article" date="2021" name="Sci. Rep.">
        <title>The genome of the diatom Chaetoceros tenuissimus carries an ancient integrated fragment of an extant virus.</title>
        <authorList>
            <person name="Hongo Y."/>
            <person name="Kimura K."/>
            <person name="Takaki Y."/>
            <person name="Yoshida Y."/>
            <person name="Baba S."/>
            <person name="Kobayashi G."/>
            <person name="Nagasaki K."/>
            <person name="Hano T."/>
            <person name="Tomaru Y."/>
        </authorList>
    </citation>
    <scope>NUCLEOTIDE SEQUENCE [LARGE SCALE GENOMIC DNA]</scope>
    <source>
        <strain evidence="3 4">NIES-3715</strain>
    </source>
</reference>
<dbReference type="AlphaFoldDB" id="A0AAD3CMG6"/>
<sequence>MDYGYYEQDRGDEVVVHLDYNDPEPSLFQQSRVHDRPMLPKEYTPSVRTSNKRFSRRQHIESDMYNRMDEYDDRRDDDMYGRMTEEYNIQEDLNGGNSSRRSVNSSGSSGYRHQVNLENRQAGSERTVVSRLSTSSDRPKNNKSASKMDLTRPDADSSFELFGTLLVQHLEPKVEDGQYTLEKGDIAYFDAIIPESLRLPFVEAVRIRNQRLPKDPVDGESALDQITRQCAALGLGQKRENNFLLQGGEKIDDKTIIRITGSVSDEEVQEIEDENVQFSRGSKDERQSEKILTEEDALKKVEEAYQGRENSMKEFRQESVQIDAATIDSKSVHSNKNDDNEVLDESKCLKKEDMVNDVIQEDASFHEPVFDLSAKEKADKMAKEVSKRKRNKSMKNFTSAISVNTSPSNLDMTVAAFEHEWRDGITNIFAHGVCHPMLFLSFVAPIFALGQVMTRLNLNWVGAPSNEAGTKRIFRNLGTLVTCWASTNVGAVVAWIYFRDFVLLYDEAVVFFVILVNMLFYGFCAFATGNTRAYLRDIYNIRDSSGSDYLLSAMYMPFVIAQMGRHTADYNSLQGRLCSASGLAAGTDYSFITNMHSFGTNYRSFNDDGDSFAISRKSRGTRKSTRSTKSKKSMRSVHSSGKSRRSTRPQRSVVSRDASASVDDESTIYSDGGTSYTGSEYSESASSMV</sequence>
<feature type="compositionally biased region" description="Polar residues" evidence="1">
    <location>
        <begin position="667"/>
        <end position="689"/>
    </location>
</feature>
<keyword evidence="2" id="KW-0472">Membrane</keyword>
<dbReference type="EMBL" id="BLLK01000027">
    <property type="protein sequence ID" value="GFH48414.1"/>
    <property type="molecule type" value="Genomic_DNA"/>
</dbReference>
<dbReference type="Proteomes" id="UP001054902">
    <property type="component" value="Unassembled WGS sequence"/>
</dbReference>
<feature type="transmembrane region" description="Helical" evidence="2">
    <location>
        <begin position="437"/>
        <end position="456"/>
    </location>
</feature>
<gene>
    <name evidence="3" type="ORF">CTEN210_04890</name>
</gene>
<accession>A0AAD3CMG6</accession>
<keyword evidence="4" id="KW-1185">Reference proteome</keyword>
<evidence type="ECO:0000256" key="1">
    <source>
        <dbReference type="SAM" id="MobiDB-lite"/>
    </source>
</evidence>
<organism evidence="3 4">
    <name type="scientific">Chaetoceros tenuissimus</name>
    <dbReference type="NCBI Taxonomy" id="426638"/>
    <lineage>
        <taxon>Eukaryota</taxon>
        <taxon>Sar</taxon>
        <taxon>Stramenopiles</taxon>
        <taxon>Ochrophyta</taxon>
        <taxon>Bacillariophyta</taxon>
        <taxon>Coscinodiscophyceae</taxon>
        <taxon>Chaetocerotophycidae</taxon>
        <taxon>Chaetocerotales</taxon>
        <taxon>Chaetocerotaceae</taxon>
        <taxon>Chaetoceros</taxon>
    </lineage>
</organism>
<feature type="region of interest" description="Disordered" evidence="1">
    <location>
        <begin position="613"/>
        <end position="689"/>
    </location>
</feature>
<feature type="region of interest" description="Disordered" evidence="1">
    <location>
        <begin position="37"/>
        <end position="76"/>
    </location>
</feature>
<comment type="caution">
    <text evidence="3">The sequence shown here is derived from an EMBL/GenBank/DDBJ whole genome shotgun (WGS) entry which is preliminary data.</text>
</comment>
<feature type="compositionally biased region" description="Basic and acidic residues" evidence="1">
    <location>
        <begin position="58"/>
        <end position="76"/>
    </location>
</feature>
<feature type="transmembrane region" description="Helical" evidence="2">
    <location>
        <begin position="477"/>
        <end position="498"/>
    </location>
</feature>
<evidence type="ECO:0000313" key="4">
    <source>
        <dbReference type="Proteomes" id="UP001054902"/>
    </source>
</evidence>
<proteinExistence type="predicted"/>
<feature type="compositionally biased region" description="Basic residues" evidence="1">
    <location>
        <begin position="616"/>
        <end position="648"/>
    </location>
</feature>